<proteinExistence type="predicted"/>
<feature type="compositionally biased region" description="Polar residues" evidence="1">
    <location>
        <begin position="93"/>
        <end position="103"/>
    </location>
</feature>
<keyword evidence="4" id="KW-1185">Reference proteome</keyword>
<dbReference type="Pfam" id="PF22943">
    <property type="entry name" value="HTH_68"/>
    <property type="match status" value="1"/>
</dbReference>
<dbReference type="InterPro" id="IPR054448">
    <property type="entry name" value="HTH_put_ascomycetes"/>
</dbReference>
<evidence type="ECO:0000259" key="2">
    <source>
        <dbReference type="Pfam" id="PF22943"/>
    </source>
</evidence>
<protein>
    <recommendedName>
        <fullName evidence="2">Helix-turn-helix domain-containing protein</fullName>
    </recommendedName>
</protein>
<feature type="compositionally biased region" description="Basic and acidic residues" evidence="1">
    <location>
        <begin position="60"/>
        <end position="74"/>
    </location>
</feature>
<reference evidence="4" key="1">
    <citation type="journal article" date="2023" name="Mol. Phylogenet. Evol.">
        <title>Genome-scale phylogeny and comparative genomics of the fungal order Sordariales.</title>
        <authorList>
            <person name="Hensen N."/>
            <person name="Bonometti L."/>
            <person name="Westerberg I."/>
            <person name="Brannstrom I.O."/>
            <person name="Guillou S."/>
            <person name="Cros-Aarteil S."/>
            <person name="Calhoun S."/>
            <person name="Haridas S."/>
            <person name="Kuo A."/>
            <person name="Mondo S."/>
            <person name="Pangilinan J."/>
            <person name="Riley R."/>
            <person name="LaButti K."/>
            <person name="Andreopoulos B."/>
            <person name="Lipzen A."/>
            <person name="Chen C."/>
            <person name="Yan M."/>
            <person name="Daum C."/>
            <person name="Ng V."/>
            <person name="Clum A."/>
            <person name="Steindorff A."/>
            <person name="Ohm R.A."/>
            <person name="Martin F."/>
            <person name="Silar P."/>
            <person name="Natvig D.O."/>
            <person name="Lalanne C."/>
            <person name="Gautier V."/>
            <person name="Ament-Velasquez S.L."/>
            <person name="Kruys A."/>
            <person name="Hutchinson M.I."/>
            <person name="Powell A.J."/>
            <person name="Barry K."/>
            <person name="Miller A.N."/>
            <person name="Grigoriev I.V."/>
            <person name="Debuchy R."/>
            <person name="Gladieux P."/>
            <person name="Hiltunen Thoren M."/>
            <person name="Johannesson H."/>
        </authorList>
    </citation>
    <scope>NUCLEOTIDE SEQUENCE [LARGE SCALE GENOMIC DNA]</scope>
    <source>
        <strain evidence="4">CBS 284.82</strain>
    </source>
</reference>
<evidence type="ECO:0000313" key="3">
    <source>
        <dbReference type="EMBL" id="KAK4039322.1"/>
    </source>
</evidence>
<evidence type="ECO:0000313" key="4">
    <source>
        <dbReference type="Proteomes" id="UP001303115"/>
    </source>
</evidence>
<dbReference type="AlphaFoldDB" id="A0AAN6SQY1"/>
<feature type="region of interest" description="Disordered" evidence="1">
    <location>
        <begin position="1"/>
        <end position="129"/>
    </location>
</feature>
<feature type="compositionally biased region" description="Low complexity" evidence="1">
    <location>
        <begin position="33"/>
        <end position="55"/>
    </location>
</feature>
<evidence type="ECO:0000256" key="1">
    <source>
        <dbReference type="SAM" id="MobiDB-lite"/>
    </source>
</evidence>
<comment type="caution">
    <text evidence="3">The sequence shown here is derived from an EMBL/GenBank/DDBJ whole genome shotgun (WGS) entry which is preliminary data.</text>
</comment>
<name>A0AAN6SQY1_9PEZI</name>
<feature type="domain" description="Helix-turn-helix" evidence="2">
    <location>
        <begin position="160"/>
        <end position="204"/>
    </location>
</feature>
<gene>
    <name evidence="3" type="ORF">C8A01DRAFT_16671</name>
</gene>
<dbReference type="Proteomes" id="UP001303115">
    <property type="component" value="Unassembled WGS sequence"/>
</dbReference>
<accession>A0AAN6SQY1</accession>
<feature type="compositionally biased region" description="Polar residues" evidence="1">
    <location>
        <begin position="112"/>
        <end position="128"/>
    </location>
</feature>
<organism evidence="3 4">
    <name type="scientific">Parachaetomium inaequale</name>
    <dbReference type="NCBI Taxonomy" id="2588326"/>
    <lineage>
        <taxon>Eukaryota</taxon>
        <taxon>Fungi</taxon>
        <taxon>Dikarya</taxon>
        <taxon>Ascomycota</taxon>
        <taxon>Pezizomycotina</taxon>
        <taxon>Sordariomycetes</taxon>
        <taxon>Sordariomycetidae</taxon>
        <taxon>Sordariales</taxon>
        <taxon>Chaetomiaceae</taxon>
        <taxon>Parachaetomium</taxon>
    </lineage>
</organism>
<dbReference type="EMBL" id="MU854403">
    <property type="protein sequence ID" value="KAK4039322.1"/>
    <property type="molecule type" value="Genomic_DNA"/>
</dbReference>
<sequence length="206" mass="21763">MGASGSKAAQQTVRKFPSRATGSSPAATANPTARSIPRPAPAPASRADAQPRSRPQASYTKDDAIRADSMDPNRPEFSADFADRLQKMGIVQPNPTYSPSSIASPFPDASGIKQSVSTPQFPSSSHNATLGVLEVRRQLEARARDELDNMGKSTDKGREFLDIATVKQILVLRQGGASASDIEERLRLKAGVVARLGPQGVVAPAS</sequence>
<feature type="compositionally biased region" description="Polar residues" evidence="1">
    <location>
        <begin position="20"/>
        <end position="32"/>
    </location>
</feature>